<evidence type="ECO:0000259" key="4">
    <source>
        <dbReference type="PROSITE" id="PS50111"/>
    </source>
</evidence>
<dbReference type="RefSeq" id="WP_169297555.1">
    <property type="nucleotide sequence ID" value="NZ_JABBNI010000016.1"/>
</dbReference>
<proteinExistence type="predicted"/>
<name>A0A7Y0EG98_9CLOT</name>
<evidence type="ECO:0000313" key="6">
    <source>
        <dbReference type="Proteomes" id="UP000537131"/>
    </source>
</evidence>
<dbReference type="InterPro" id="IPR004089">
    <property type="entry name" value="MCPsignal_dom"/>
</dbReference>
<protein>
    <submittedName>
        <fullName evidence="5">Methyl-accepting chemotaxis protein</fullName>
    </submittedName>
</protein>
<keyword evidence="3" id="KW-0175">Coiled coil</keyword>
<organism evidence="5 6">
    <name type="scientific">Clostridium muellerianum</name>
    <dbReference type="NCBI Taxonomy" id="2716538"/>
    <lineage>
        <taxon>Bacteria</taxon>
        <taxon>Bacillati</taxon>
        <taxon>Bacillota</taxon>
        <taxon>Clostridia</taxon>
        <taxon>Eubacteriales</taxon>
        <taxon>Clostridiaceae</taxon>
        <taxon>Clostridium</taxon>
    </lineage>
</organism>
<feature type="domain" description="Methyl-accepting transducer" evidence="4">
    <location>
        <begin position="219"/>
        <end position="382"/>
    </location>
</feature>
<dbReference type="AlphaFoldDB" id="A0A7Y0EG98"/>
<dbReference type="PANTHER" id="PTHR32089:SF112">
    <property type="entry name" value="LYSOZYME-LIKE PROTEIN-RELATED"/>
    <property type="match status" value="1"/>
</dbReference>
<reference evidence="5 6" key="1">
    <citation type="submission" date="2020-04" db="EMBL/GenBank/DDBJ databases">
        <authorList>
            <person name="Doyle D.A."/>
        </authorList>
    </citation>
    <scope>NUCLEOTIDE SEQUENCE [LARGE SCALE GENOMIC DNA]</scope>
    <source>
        <strain evidence="5 6">P21</strain>
    </source>
</reference>
<keyword evidence="6" id="KW-1185">Reference proteome</keyword>
<dbReference type="Pfam" id="PF00015">
    <property type="entry name" value="MCPsignal"/>
    <property type="match status" value="1"/>
</dbReference>
<dbReference type="GO" id="GO:0016020">
    <property type="term" value="C:membrane"/>
    <property type="evidence" value="ECO:0007669"/>
    <property type="project" value="InterPro"/>
</dbReference>
<accession>A0A7Y0EG98</accession>
<evidence type="ECO:0000313" key="5">
    <source>
        <dbReference type="EMBL" id="NMM62951.1"/>
    </source>
</evidence>
<comment type="caution">
    <text evidence="5">The sequence shown here is derived from an EMBL/GenBank/DDBJ whole genome shotgun (WGS) entry which is preliminary data.</text>
</comment>
<evidence type="ECO:0000256" key="1">
    <source>
        <dbReference type="ARBA" id="ARBA00023224"/>
    </source>
</evidence>
<feature type="coiled-coil region" evidence="3">
    <location>
        <begin position="218"/>
        <end position="245"/>
    </location>
</feature>
<dbReference type="EMBL" id="JABBNI010000016">
    <property type="protein sequence ID" value="NMM62951.1"/>
    <property type="molecule type" value="Genomic_DNA"/>
</dbReference>
<sequence>MIHVNGVEYIKAMCETQADMIPGGAIYLVSDGAVYNWRKPSKEFDLDIFQVGEKVNSKGVTSKVMRENRLSIETVPRSLYGVRLRIVAEPIVNDEGQAVGVFSTVFPITNPVLKSFNDFAPVLAGMFPDGAVIFATDLNKYVCVQNSEKFQMPTIEVGENFKDDTVCAEAIRTKKSVSIKIDSERTGVPVLINCHPLFNESGSEVVATFGLIIPKVVAKSLTEISQSLENNLEEIASTIEQLASSASKIHMNEQKLNNNINGITDLSKNINEVSSFIKEIADETKMLGLNAAIEAARAGEVGKGFGVVAQQIRKLSEESKSTVPKIKKLTDEINVKVSESSENSQESLSSIQEQVAATEEVTASIQEITSMAEELNKIANKL</sequence>
<dbReference type="Proteomes" id="UP000537131">
    <property type="component" value="Unassembled WGS sequence"/>
</dbReference>
<dbReference type="Gene3D" id="1.10.287.950">
    <property type="entry name" value="Methyl-accepting chemotaxis protein"/>
    <property type="match status" value="1"/>
</dbReference>
<reference evidence="5 6" key="2">
    <citation type="submission" date="2020-06" db="EMBL/GenBank/DDBJ databases">
        <title>Complete Genome Sequence of Clostridium muelleri sp. nov. P21T, an Acid-Alcohol Producing Acetogen Isolated from Old Hay.</title>
        <authorList>
            <person name="Duncan K.E."/>
            <person name="Tanner R.S."/>
        </authorList>
    </citation>
    <scope>NUCLEOTIDE SEQUENCE [LARGE SCALE GENOMIC DNA]</scope>
    <source>
        <strain evidence="5 6">P21</strain>
    </source>
</reference>
<dbReference type="PANTHER" id="PTHR32089">
    <property type="entry name" value="METHYL-ACCEPTING CHEMOTAXIS PROTEIN MCPB"/>
    <property type="match status" value="1"/>
</dbReference>
<dbReference type="PROSITE" id="PS50111">
    <property type="entry name" value="CHEMOTAXIS_TRANSDUC_2"/>
    <property type="match status" value="1"/>
</dbReference>
<dbReference type="SUPFAM" id="SSF58104">
    <property type="entry name" value="Methyl-accepting chemotaxis protein (MCP) signaling domain"/>
    <property type="match status" value="1"/>
</dbReference>
<dbReference type="SMART" id="SM00283">
    <property type="entry name" value="MA"/>
    <property type="match status" value="1"/>
</dbReference>
<evidence type="ECO:0000256" key="2">
    <source>
        <dbReference type="PROSITE-ProRule" id="PRU00284"/>
    </source>
</evidence>
<gene>
    <name evidence="5" type="ORF">HBE96_09590</name>
</gene>
<evidence type="ECO:0000256" key="3">
    <source>
        <dbReference type="SAM" id="Coils"/>
    </source>
</evidence>
<dbReference type="GO" id="GO:0007165">
    <property type="term" value="P:signal transduction"/>
    <property type="evidence" value="ECO:0007669"/>
    <property type="project" value="UniProtKB-KW"/>
</dbReference>
<keyword evidence="1 2" id="KW-0807">Transducer</keyword>